<dbReference type="Proteomes" id="UP000325315">
    <property type="component" value="Unassembled WGS sequence"/>
</dbReference>
<dbReference type="Pfam" id="PF00078">
    <property type="entry name" value="RVT_1"/>
    <property type="match status" value="1"/>
</dbReference>
<dbReference type="PANTHER" id="PTHR46890">
    <property type="entry name" value="NON-LTR RETROLELEMENT REVERSE TRANSCRIPTASE-LIKE PROTEIN-RELATED"/>
    <property type="match status" value="1"/>
</dbReference>
<comment type="caution">
    <text evidence="2">The sequence shown here is derived from an EMBL/GenBank/DDBJ whole genome shotgun (WGS) entry which is preliminary data.</text>
</comment>
<dbReference type="EMBL" id="SMMG02000009">
    <property type="protein sequence ID" value="KAA3461907.1"/>
    <property type="molecule type" value="Genomic_DNA"/>
</dbReference>
<protein>
    <submittedName>
        <fullName evidence="2">Reverse transcriptase</fullName>
    </submittedName>
</protein>
<dbReference type="OrthoDB" id="1732656at2759"/>
<accession>A0A5B6UXP3</accession>
<evidence type="ECO:0000313" key="2">
    <source>
        <dbReference type="EMBL" id="KAA3461907.1"/>
    </source>
</evidence>
<keyword evidence="2" id="KW-0695">RNA-directed DNA polymerase</keyword>
<sequence>MHLLKASREDGLGAIFYQRFWHTVGKEVVDYCIETLNGGCNIVEINYVSYLRLMPQFRPISLCNILYKIISKMLVNMFQKVLHYCIDEANNAFVPGRLITKVLHSMKKKRIGNEGSFALKLDMSKTYDRVEWPFINVMLRRMGFLELWVYKIIRYVETVSYLVVMNGKVVNLFLPSQGLDKGTHSILIYFSFAGRVY</sequence>
<gene>
    <name evidence="2" type="ORF">EPI10_028441</name>
</gene>
<dbReference type="GO" id="GO:0003964">
    <property type="term" value="F:RNA-directed DNA polymerase activity"/>
    <property type="evidence" value="ECO:0007669"/>
    <property type="project" value="UniProtKB-KW"/>
</dbReference>
<dbReference type="InterPro" id="IPR043502">
    <property type="entry name" value="DNA/RNA_pol_sf"/>
</dbReference>
<dbReference type="PANTHER" id="PTHR46890:SF48">
    <property type="entry name" value="RNA-DIRECTED DNA POLYMERASE"/>
    <property type="match status" value="1"/>
</dbReference>
<dbReference type="AlphaFoldDB" id="A0A5B6UXP3"/>
<evidence type="ECO:0000259" key="1">
    <source>
        <dbReference type="Pfam" id="PF00078"/>
    </source>
</evidence>
<dbReference type="InterPro" id="IPR000477">
    <property type="entry name" value="RT_dom"/>
</dbReference>
<dbReference type="InterPro" id="IPR052343">
    <property type="entry name" value="Retrotransposon-Effector_Assoc"/>
</dbReference>
<name>A0A5B6UXP3_9ROSI</name>
<evidence type="ECO:0000313" key="3">
    <source>
        <dbReference type="Proteomes" id="UP000325315"/>
    </source>
</evidence>
<proteinExistence type="predicted"/>
<reference evidence="3" key="1">
    <citation type="journal article" date="2019" name="Plant Biotechnol. J.">
        <title>Genome sequencing of the Australian wild diploid species Gossypium australe highlights disease resistance and delayed gland morphogenesis.</title>
        <authorList>
            <person name="Cai Y."/>
            <person name="Cai X."/>
            <person name="Wang Q."/>
            <person name="Wang P."/>
            <person name="Zhang Y."/>
            <person name="Cai C."/>
            <person name="Xu Y."/>
            <person name="Wang K."/>
            <person name="Zhou Z."/>
            <person name="Wang C."/>
            <person name="Geng S."/>
            <person name="Li B."/>
            <person name="Dong Q."/>
            <person name="Hou Y."/>
            <person name="Wang H."/>
            <person name="Ai P."/>
            <person name="Liu Z."/>
            <person name="Yi F."/>
            <person name="Sun M."/>
            <person name="An G."/>
            <person name="Cheng J."/>
            <person name="Zhang Y."/>
            <person name="Shi Q."/>
            <person name="Xie Y."/>
            <person name="Shi X."/>
            <person name="Chang Y."/>
            <person name="Huang F."/>
            <person name="Chen Y."/>
            <person name="Hong S."/>
            <person name="Mi L."/>
            <person name="Sun Q."/>
            <person name="Zhang L."/>
            <person name="Zhou B."/>
            <person name="Peng R."/>
            <person name="Zhang X."/>
            <person name="Liu F."/>
        </authorList>
    </citation>
    <scope>NUCLEOTIDE SEQUENCE [LARGE SCALE GENOMIC DNA]</scope>
    <source>
        <strain evidence="3">cv. PA1801</strain>
    </source>
</reference>
<feature type="domain" description="Reverse transcriptase" evidence="1">
    <location>
        <begin position="56"/>
        <end position="158"/>
    </location>
</feature>
<keyword evidence="2" id="KW-0808">Transferase</keyword>
<organism evidence="2 3">
    <name type="scientific">Gossypium australe</name>
    <dbReference type="NCBI Taxonomy" id="47621"/>
    <lineage>
        <taxon>Eukaryota</taxon>
        <taxon>Viridiplantae</taxon>
        <taxon>Streptophyta</taxon>
        <taxon>Embryophyta</taxon>
        <taxon>Tracheophyta</taxon>
        <taxon>Spermatophyta</taxon>
        <taxon>Magnoliopsida</taxon>
        <taxon>eudicotyledons</taxon>
        <taxon>Gunneridae</taxon>
        <taxon>Pentapetalae</taxon>
        <taxon>rosids</taxon>
        <taxon>malvids</taxon>
        <taxon>Malvales</taxon>
        <taxon>Malvaceae</taxon>
        <taxon>Malvoideae</taxon>
        <taxon>Gossypium</taxon>
    </lineage>
</organism>
<keyword evidence="3" id="KW-1185">Reference proteome</keyword>
<dbReference type="SUPFAM" id="SSF56672">
    <property type="entry name" value="DNA/RNA polymerases"/>
    <property type="match status" value="1"/>
</dbReference>
<keyword evidence="2" id="KW-0548">Nucleotidyltransferase</keyword>